<dbReference type="InterPro" id="IPR010982">
    <property type="entry name" value="Lambda_DNA-bd_dom_sf"/>
</dbReference>
<dbReference type="SUPFAM" id="SSF47413">
    <property type="entry name" value="lambda repressor-like DNA-binding domains"/>
    <property type="match status" value="1"/>
</dbReference>
<sequence>MNRLAVKIKEARIKAKMSEKDLAKACGQNINYILQIESGKKVINEKIAEQILKILGEKIDLFQDQEEEKKTIVKQPEVKKQLSKEESKAITPTGQWADALSGVIKTYPIVDENGKVVGTKELSIISKKIDGVLYDKVSFVKLSHTEMPQHRLLKDDIITLQNTSDYSSNGIYYIEYEQKKAVRYIEKISNTQVVISTGKNENVVETGLKSIKVLGKAIKVEHYL</sequence>
<name>A0ABT6ND43_9FIRM</name>
<proteinExistence type="predicted"/>
<comment type="caution">
    <text evidence="2">The sequence shown here is derived from an EMBL/GenBank/DDBJ whole genome shotgun (WGS) entry which is preliminary data.</text>
</comment>
<dbReference type="EMBL" id="JARYZI010000005">
    <property type="protein sequence ID" value="MDH8678331.1"/>
    <property type="molecule type" value="Genomic_DNA"/>
</dbReference>
<dbReference type="SMART" id="SM00530">
    <property type="entry name" value="HTH_XRE"/>
    <property type="match status" value="1"/>
</dbReference>
<dbReference type="PROSITE" id="PS50943">
    <property type="entry name" value="HTH_CROC1"/>
    <property type="match status" value="1"/>
</dbReference>
<dbReference type="Pfam" id="PF01381">
    <property type="entry name" value="HTH_3"/>
    <property type="match status" value="1"/>
</dbReference>
<organism evidence="2 3">
    <name type="scientific">Fusibacter bizertensis</name>
    <dbReference type="NCBI Taxonomy" id="1488331"/>
    <lineage>
        <taxon>Bacteria</taxon>
        <taxon>Bacillati</taxon>
        <taxon>Bacillota</taxon>
        <taxon>Clostridia</taxon>
        <taxon>Eubacteriales</taxon>
        <taxon>Eubacteriales Family XII. Incertae Sedis</taxon>
        <taxon>Fusibacter</taxon>
    </lineage>
</organism>
<gene>
    <name evidence="2" type="ORF">QE109_09240</name>
</gene>
<evidence type="ECO:0000259" key="1">
    <source>
        <dbReference type="PROSITE" id="PS50943"/>
    </source>
</evidence>
<dbReference type="InterPro" id="IPR001387">
    <property type="entry name" value="Cro/C1-type_HTH"/>
</dbReference>
<dbReference type="Proteomes" id="UP001158045">
    <property type="component" value="Unassembled WGS sequence"/>
</dbReference>
<dbReference type="Gene3D" id="1.10.260.40">
    <property type="entry name" value="lambda repressor-like DNA-binding domains"/>
    <property type="match status" value="1"/>
</dbReference>
<evidence type="ECO:0000313" key="3">
    <source>
        <dbReference type="Proteomes" id="UP001158045"/>
    </source>
</evidence>
<feature type="domain" description="HTH cro/C1-type" evidence="1">
    <location>
        <begin position="8"/>
        <end position="62"/>
    </location>
</feature>
<protein>
    <submittedName>
        <fullName evidence="2">Helix-turn-helix transcriptional regulator</fullName>
    </submittedName>
</protein>
<dbReference type="CDD" id="cd00093">
    <property type="entry name" value="HTH_XRE"/>
    <property type="match status" value="1"/>
</dbReference>
<dbReference type="RefSeq" id="WP_281094174.1">
    <property type="nucleotide sequence ID" value="NZ_JARYZI010000005.1"/>
</dbReference>
<evidence type="ECO:0000313" key="2">
    <source>
        <dbReference type="EMBL" id="MDH8678331.1"/>
    </source>
</evidence>
<keyword evidence="3" id="KW-1185">Reference proteome</keyword>
<accession>A0ABT6ND43</accession>
<reference evidence="2 3" key="1">
    <citation type="submission" date="2023-04" db="EMBL/GenBank/DDBJ databases">
        <title>Fusibacter bizertensis strain WBS, isolated from littoral bottom sediments of the Arctic seas - biochemical and genomic analysis.</title>
        <authorList>
            <person name="Brioukhanov A.L."/>
        </authorList>
    </citation>
    <scope>NUCLEOTIDE SEQUENCE [LARGE SCALE GENOMIC DNA]</scope>
    <source>
        <strain evidence="2 3">WBS</strain>
    </source>
</reference>